<feature type="domain" description="Glycosyl hydrolase family 13 catalytic" evidence="3">
    <location>
        <begin position="35"/>
        <end position="441"/>
    </location>
</feature>
<evidence type="ECO:0000259" key="3">
    <source>
        <dbReference type="SMART" id="SM00642"/>
    </source>
</evidence>
<dbReference type="SUPFAM" id="SSF51445">
    <property type="entry name" value="(Trans)glycosidases"/>
    <property type="match status" value="1"/>
</dbReference>
<dbReference type="PANTHER" id="PTHR10357:SF179">
    <property type="entry name" value="NEUTRAL AND BASIC AMINO ACID TRANSPORT PROTEIN RBAT"/>
    <property type="match status" value="1"/>
</dbReference>
<protein>
    <submittedName>
        <fullName evidence="4">Glycoside hydrolase family 13 protein</fullName>
    </submittedName>
</protein>
<sequence>MSSVTDHTDGPGSPDGTGPEAGEATTWWRSAVMYQVYPRSFADGNGDGEGDLPGLRTRLPYLADLGVDGLWISPWFPSPMADGGYDVSDFTDIHPMFGTLEDADAVLREARALGLRVIIDLVPNHTSDQHPWFLAALAGGPQAPERARYFFRDGRGEGGDEPPNNWISAFGGPAWSRVTEPDGTPGQWYLHLFAPEQPDLDWGNPDVLDDFDDVLRFWFDRGVDGLRIDAAPAMAKKAGLPDADYGGVLQFRTVDWDDNPHWDVEAVHDIFRRWRAIADTYEGERVFVAEAVVSTPERLSKYLRPDEMHTAFNFPYLKGPWEAGALRAVIDDTLASFAPTGTPSTWVLTSHDEIRPVTRYGRTTTSSYFITDGEGEVPDLELGTRRARAAAMLMLALPGGAYIYQGEELGLPNVDDLPDEVLQDPMFLRSGGQMRGRDGCRVPLPWSGTVPPFGFSPDGVQPWLPQPSTWRDLTVEAELADPDSMLSLHRTVLRLRRQTPGLAEAGLAWRKSAESVLDFDRGQALRCVVNLSDNPVPLEGATVLVSSVPLEDGALPPDAAVWLDPR</sequence>
<gene>
    <name evidence="4" type="ORF">GCM10009867_04230</name>
</gene>
<dbReference type="Proteomes" id="UP001501326">
    <property type="component" value="Unassembled WGS sequence"/>
</dbReference>
<evidence type="ECO:0000256" key="2">
    <source>
        <dbReference type="SAM" id="MobiDB-lite"/>
    </source>
</evidence>
<proteinExistence type="inferred from homology"/>
<name>A0ABP6GU03_9MICO</name>
<dbReference type="GO" id="GO:0016787">
    <property type="term" value="F:hydrolase activity"/>
    <property type="evidence" value="ECO:0007669"/>
    <property type="project" value="UniProtKB-KW"/>
</dbReference>
<dbReference type="Gene3D" id="3.90.400.10">
    <property type="entry name" value="Oligo-1,6-glucosidase, Domain 2"/>
    <property type="match status" value="1"/>
</dbReference>
<evidence type="ECO:0000313" key="4">
    <source>
        <dbReference type="EMBL" id="GAA2731203.1"/>
    </source>
</evidence>
<dbReference type="CDD" id="cd11332">
    <property type="entry name" value="AmyAc_OligoGlu_TS"/>
    <property type="match status" value="1"/>
</dbReference>
<dbReference type="Gene3D" id="3.20.20.80">
    <property type="entry name" value="Glycosidases"/>
    <property type="match status" value="1"/>
</dbReference>
<dbReference type="SMART" id="SM00642">
    <property type="entry name" value="Aamy"/>
    <property type="match status" value="1"/>
</dbReference>
<dbReference type="InterPro" id="IPR017853">
    <property type="entry name" value="GH"/>
</dbReference>
<dbReference type="InterPro" id="IPR022567">
    <property type="entry name" value="DUF3459"/>
</dbReference>
<feature type="region of interest" description="Disordered" evidence="2">
    <location>
        <begin position="1"/>
        <end position="22"/>
    </location>
</feature>
<evidence type="ECO:0000256" key="1">
    <source>
        <dbReference type="ARBA" id="ARBA00008061"/>
    </source>
</evidence>
<keyword evidence="4" id="KW-0378">Hydrolase</keyword>
<accession>A0ABP6GU03</accession>
<organism evidence="4 5">
    <name type="scientific">Pedococcus aerophilus</name>
    <dbReference type="NCBI Taxonomy" id="436356"/>
    <lineage>
        <taxon>Bacteria</taxon>
        <taxon>Bacillati</taxon>
        <taxon>Actinomycetota</taxon>
        <taxon>Actinomycetes</taxon>
        <taxon>Micrococcales</taxon>
        <taxon>Intrasporangiaceae</taxon>
        <taxon>Pedococcus</taxon>
    </lineage>
</organism>
<evidence type="ECO:0000313" key="5">
    <source>
        <dbReference type="Proteomes" id="UP001501326"/>
    </source>
</evidence>
<reference evidence="5" key="1">
    <citation type="journal article" date="2019" name="Int. J. Syst. Evol. Microbiol.">
        <title>The Global Catalogue of Microorganisms (GCM) 10K type strain sequencing project: providing services to taxonomists for standard genome sequencing and annotation.</title>
        <authorList>
            <consortium name="The Broad Institute Genomics Platform"/>
            <consortium name="The Broad Institute Genome Sequencing Center for Infectious Disease"/>
            <person name="Wu L."/>
            <person name="Ma J."/>
        </authorList>
    </citation>
    <scope>NUCLEOTIDE SEQUENCE [LARGE SCALE GENOMIC DNA]</scope>
    <source>
        <strain evidence="5">JCM 16378</strain>
    </source>
</reference>
<dbReference type="Pfam" id="PF00128">
    <property type="entry name" value="Alpha-amylase"/>
    <property type="match status" value="1"/>
</dbReference>
<comment type="caution">
    <text evidence="4">The sequence shown here is derived from an EMBL/GenBank/DDBJ whole genome shotgun (WGS) entry which is preliminary data.</text>
</comment>
<dbReference type="InterPro" id="IPR045857">
    <property type="entry name" value="O16G_dom_2"/>
</dbReference>
<dbReference type="EMBL" id="BAAARN010000001">
    <property type="protein sequence ID" value="GAA2731203.1"/>
    <property type="molecule type" value="Genomic_DNA"/>
</dbReference>
<keyword evidence="5" id="KW-1185">Reference proteome</keyword>
<dbReference type="InterPro" id="IPR006047">
    <property type="entry name" value="GH13_cat_dom"/>
</dbReference>
<dbReference type="PANTHER" id="PTHR10357">
    <property type="entry name" value="ALPHA-AMYLASE FAMILY MEMBER"/>
    <property type="match status" value="1"/>
</dbReference>
<dbReference type="RefSeq" id="WP_425565302.1">
    <property type="nucleotide sequence ID" value="NZ_BAAARN010000001.1"/>
</dbReference>
<comment type="similarity">
    <text evidence="1">Belongs to the glycosyl hydrolase 13 family.</text>
</comment>
<dbReference type="Pfam" id="PF11941">
    <property type="entry name" value="DUF3459"/>
    <property type="match status" value="1"/>
</dbReference>